<dbReference type="AlphaFoldDB" id="A0A212KXI6"/>
<dbReference type="Gene3D" id="1.20.141.10">
    <property type="entry name" value="Chitosanase, subunit A, domain 1"/>
    <property type="match status" value="1"/>
</dbReference>
<accession>A0A212KXI6</accession>
<sequence length="204" mass="22727">MAEFLIAYIIVKAFEGGWCNVIGDAGGETYSGIARNFFGAWKGWQLIDAAKSHSSYRQGATAFTRHLTNIPGLADLVEDWYRTEWWNRMGLAQFPQAVANEIFEESVNLGRGGAGKYLQRLCNAFNYNKSTDQRLFTDLVEDGAVGQKTLAALSSILARRSGQNEIVHALNCMQGAHYVGLAAKNYQHRQFMDGWMTRTHCGSC</sequence>
<organism evidence="3">
    <name type="scientific">uncultured Desulfovibrio sp</name>
    <dbReference type="NCBI Taxonomy" id="167968"/>
    <lineage>
        <taxon>Bacteria</taxon>
        <taxon>Pseudomonadati</taxon>
        <taxon>Thermodesulfobacteriota</taxon>
        <taxon>Desulfovibrionia</taxon>
        <taxon>Desulfovibrionales</taxon>
        <taxon>Desulfovibrionaceae</taxon>
        <taxon>Desulfovibrio</taxon>
        <taxon>environmental samples</taxon>
    </lineage>
</organism>
<evidence type="ECO:0000313" key="3">
    <source>
        <dbReference type="EMBL" id="SCM70004.1"/>
    </source>
</evidence>
<protein>
    <submittedName>
        <fullName evidence="3">Uncharacterized protein</fullName>
    </submittedName>
</protein>
<feature type="domain" description="TtsA-like Glycoside hydrolase family 108" evidence="1">
    <location>
        <begin position="12"/>
        <end position="110"/>
    </location>
</feature>
<dbReference type="InterPro" id="IPR008565">
    <property type="entry name" value="TtsA-like_GH18_dom"/>
</dbReference>
<dbReference type="InterPro" id="IPR023346">
    <property type="entry name" value="Lysozyme-like_dom_sf"/>
</dbReference>
<evidence type="ECO:0000259" key="1">
    <source>
        <dbReference type="Pfam" id="PF05838"/>
    </source>
</evidence>
<dbReference type="InterPro" id="IPR018537">
    <property type="entry name" value="Peptidoglycan-bd_3"/>
</dbReference>
<dbReference type="Pfam" id="PF09374">
    <property type="entry name" value="PG_binding_3"/>
    <property type="match status" value="1"/>
</dbReference>
<gene>
    <name evidence="3" type="ORF">KL86DES1_10126</name>
</gene>
<feature type="domain" description="Peptidoglycan binding" evidence="2">
    <location>
        <begin position="118"/>
        <end position="198"/>
    </location>
</feature>
<dbReference type="EMBL" id="FMJC01000001">
    <property type="protein sequence ID" value="SCM70004.1"/>
    <property type="molecule type" value="Genomic_DNA"/>
</dbReference>
<dbReference type="Pfam" id="PF05838">
    <property type="entry name" value="Glyco_hydro_108"/>
    <property type="match status" value="1"/>
</dbReference>
<evidence type="ECO:0000259" key="2">
    <source>
        <dbReference type="Pfam" id="PF09374"/>
    </source>
</evidence>
<proteinExistence type="predicted"/>
<reference evidence="3" key="1">
    <citation type="submission" date="2016-08" db="EMBL/GenBank/DDBJ databases">
        <authorList>
            <person name="Seilhamer J.J."/>
        </authorList>
    </citation>
    <scope>NUCLEOTIDE SEQUENCE</scope>
    <source>
        <strain evidence="3">86-1</strain>
    </source>
</reference>
<name>A0A212KXI6_9BACT</name>
<dbReference type="SUPFAM" id="SSF53955">
    <property type="entry name" value="Lysozyme-like"/>
    <property type="match status" value="1"/>
</dbReference>
<dbReference type="RefSeq" id="WP_179981537.1">
    <property type="nucleotide sequence ID" value="NZ_LT608333.1"/>
</dbReference>